<comment type="catalytic activity">
    <reaction evidence="4">
        <text>L-asparagine + H2O = L-aspartate + NH4(+)</text>
        <dbReference type="Rhea" id="RHEA:21016"/>
        <dbReference type="ChEBI" id="CHEBI:15377"/>
        <dbReference type="ChEBI" id="CHEBI:28938"/>
        <dbReference type="ChEBI" id="CHEBI:29991"/>
        <dbReference type="ChEBI" id="CHEBI:58048"/>
        <dbReference type="EC" id="3.5.1.1"/>
    </reaction>
</comment>
<dbReference type="FunFam" id="3.40.50.1170:FF:000001">
    <property type="entry name" value="L-asparaginase 2"/>
    <property type="match status" value="1"/>
</dbReference>
<evidence type="ECO:0000256" key="3">
    <source>
        <dbReference type="ARBA" id="ARBA00022801"/>
    </source>
</evidence>
<accession>A0AAD5LMJ3</accession>
<dbReference type="AlphaFoldDB" id="A0AAD5LMJ3"/>
<dbReference type="EC" id="3.5.1.1" evidence="2"/>
<dbReference type="PANTHER" id="PTHR11707">
    <property type="entry name" value="L-ASPARAGINASE"/>
    <property type="match status" value="1"/>
</dbReference>
<evidence type="ECO:0000259" key="9">
    <source>
        <dbReference type="Pfam" id="PF17763"/>
    </source>
</evidence>
<dbReference type="Pfam" id="PF00710">
    <property type="entry name" value="Asparaginase"/>
    <property type="match status" value="1"/>
</dbReference>
<evidence type="ECO:0000256" key="6">
    <source>
        <dbReference type="PIRSR" id="PIRSR001220-2"/>
    </source>
</evidence>
<dbReference type="InterPro" id="IPR027473">
    <property type="entry name" value="L-asparaginase_C"/>
</dbReference>
<evidence type="ECO:0000256" key="1">
    <source>
        <dbReference type="ARBA" id="ARBA00010518"/>
    </source>
</evidence>
<feature type="active site" description="O-isoaspartyl threonine intermediate" evidence="5">
    <location>
        <position position="121"/>
    </location>
</feature>
<dbReference type="InterPro" id="IPR006034">
    <property type="entry name" value="Asparaginase/glutaminase-like"/>
</dbReference>
<evidence type="ECO:0000256" key="2">
    <source>
        <dbReference type="ARBA" id="ARBA00012920"/>
    </source>
</evidence>
<feature type="domain" description="L-asparaginase N-terminal" evidence="8">
    <location>
        <begin position="113"/>
        <end position="298"/>
    </location>
</feature>
<dbReference type="Gene3D" id="3.40.50.1170">
    <property type="entry name" value="L-asparaginase, N-terminal domain"/>
    <property type="match status" value="1"/>
</dbReference>
<proteinExistence type="inferred from homology"/>
<evidence type="ECO:0000313" key="10">
    <source>
        <dbReference type="EMBL" id="KAJ0403217.1"/>
    </source>
</evidence>
<feature type="compositionally biased region" description="Low complexity" evidence="7">
    <location>
        <begin position="54"/>
        <end position="69"/>
    </location>
</feature>
<feature type="binding site" evidence="6">
    <location>
        <position position="168"/>
    </location>
    <ligand>
        <name>substrate</name>
    </ligand>
</feature>
<protein>
    <recommendedName>
        <fullName evidence="2">asparaginase</fullName>
        <ecNumber evidence="2">3.5.1.1</ecNumber>
    </recommendedName>
</protein>
<dbReference type="Gene3D" id="3.40.50.40">
    <property type="match status" value="1"/>
</dbReference>
<organism evidence="10 11">
    <name type="scientific">Pythium insidiosum</name>
    <name type="common">Pythiosis disease agent</name>
    <dbReference type="NCBI Taxonomy" id="114742"/>
    <lineage>
        <taxon>Eukaryota</taxon>
        <taxon>Sar</taxon>
        <taxon>Stramenopiles</taxon>
        <taxon>Oomycota</taxon>
        <taxon>Peronosporomycetes</taxon>
        <taxon>Pythiales</taxon>
        <taxon>Pythiaceae</taxon>
        <taxon>Pythium</taxon>
    </lineage>
</organism>
<name>A0AAD5LMJ3_PYTIN</name>
<evidence type="ECO:0000259" key="8">
    <source>
        <dbReference type="Pfam" id="PF00710"/>
    </source>
</evidence>
<reference evidence="10" key="1">
    <citation type="submission" date="2021-12" db="EMBL/GenBank/DDBJ databases">
        <title>Prjna785345.</title>
        <authorList>
            <person name="Rujirawat T."/>
            <person name="Krajaejun T."/>
        </authorList>
    </citation>
    <scope>NUCLEOTIDE SEQUENCE</scope>
    <source>
        <strain evidence="10">Pi057C3</strain>
    </source>
</reference>
<dbReference type="PIRSF" id="PIRSF500176">
    <property type="entry name" value="L_ASNase"/>
    <property type="match status" value="1"/>
</dbReference>
<dbReference type="FunFam" id="3.40.50.40:FF:000001">
    <property type="entry name" value="L-asparaginase 1"/>
    <property type="match status" value="1"/>
</dbReference>
<dbReference type="Pfam" id="PF17763">
    <property type="entry name" value="Asparaginase_C"/>
    <property type="match status" value="1"/>
</dbReference>
<feature type="region of interest" description="Disordered" evidence="7">
    <location>
        <begin position="1"/>
        <end position="105"/>
    </location>
</feature>
<evidence type="ECO:0000256" key="4">
    <source>
        <dbReference type="ARBA" id="ARBA00049366"/>
    </source>
</evidence>
<dbReference type="Proteomes" id="UP001209570">
    <property type="component" value="Unassembled WGS sequence"/>
</dbReference>
<dbReference type="GO" id="GO:0004067">
    <property type="term" value="F:asparaginase activity"/>
    <property type="evidence" value="ECO:0007669"/>
    <property type="project" value="UniProtKB-UniRule"/>
</dbReference>
<dbReference type="InterPro" id="IPR036152">
    <property type="entry name" value="Asp/glu_Ase-like_sf"/>
</dbReference>
<dbReference type="InterPro" id="IPR037152">
    <property type="entry name" value="L-asparaginase_N_sf"/>
</dbReference>
<feature type="domain" description="Asparaginase/glutaminase C-terminal" evidence="9">
    <location>
        <begin position="319"/>
        <end position="442"/>
    </location>
</feature>
<dbReference type="EMBL" id="JAKCXM010000086">
    <property type="protein sequence ID" value="KAJ0403217.1"/>
    <property type="molecule type" value="Genomic_DNA"/>
</dbReference>
<evidence type="ECO:0000256" key="5">
    <source>
        <dbReference type="PIRSR" id="PIRSR001220-1"/>
    </source>
</evidence>
<gene>
    <name evidence="10" type="ORF">P43SY_000025</name>
</gene>
<sequence length="478" mass="51710">MSDIAGVDPVARGAIVEPPLTSNGPSSTPSSPLTGPTEALARKLSNVTLGPTASVDPVSVTMPPSSTTSAKRSCGSPHGVTSQPMSVGESGNFERPNQPMSVGESGNFERPKCLIIYTGGTFGMVPDAKGVLHPSTGFLAKKISEMDEFQFVNMPHVTVSEWAEPIDSSDMTPDDWGRIAREIEANYWDYDGFVILQGTDTMAYTASALSFMLEYLGKPVVISGAMIPLHFPHSDARRNLIMSVMCAANLAIPEVCIYSNDKLLRGNRTTKIANMSVDAFHSPNFPVLASTGVETTVDQALILPYPRRRFSVFTTLSTNISVFHLVPGFDDDCIQAYINLHNQNAKANLGHKAMVFALYGTGNAPLRKDSFLKLIEQAVASHIPVCITTQCVQGRTQLDTYATGVKLLAMGVITTFDMTIEATVAKLAYLMGKGFQGAELKAKMESDLRGELSVVEEGADIDRTRQYRKTVIKNFAKH</sequence>
<dbReference type="CDD" id="cd08963">
    <property type="entry name" value="L-asparaginase_I"/>
    <property type="match status" value="1"/>
</dbReference>
<dbReference type="InterPro" id="IPR040919">
    <property type="entry name" value="Asparaginase_C"/>
</dbReference>
<evidence type="ECO:0000256" key="7">
    <source>
        <dbReference type="SAM" id="MobiDB-lite"/>
    </source>
</evidence>
<dbReference type="PRINTS" id="PR00139">
    <property type="entry name" value="ASNGLNASE"/>
</dbReference>
<dbReference type="SMART" id="SM00870">
    <property type="entry name" value="Asparaginase"/>
    <property type="match status" value="1"/>
</dbReference>
<dbReference type="GO" id="GO:0009066">
    <property type="term" value="P:aspartate family amino acid metabolic process"/>
    <property type="evidence" value="ECO:0007669"/>
    <property type="project" value="UniProtKB-ARBA"/>
</dbReference>
<feature type="binding site" evidence="6">
    <location>
        <begin position="199"/>
        <end position="200"/>
    </location>
    <ligand>
        <name>substrate</name>
    </ligand>
</feature>
<dbReference type="PANTHER" id="PTHR11707:SF28">
    <property type="entry name" value="60 KDA LYSOPHOSPHOLIPASE"/>
    <property type="match status" value="1"/>
</dbReference>
<dbReference type="PROSITE" id="PS51732">
    <property type="entry name" value="ASN_GLN_ASE_3"/>
    <property type="match status" value="1"/>
</dbReference>
<dbReference type="SUPFAM" id="SSF53774">
    <property type="entry name" value="Glutaminase/Asparaginase"/>
    <property type="match status" value="1"/>
</dbReference>
<comment type="caution">
    <text evidence="10">The sequence shown here is derived from an EMBL/GenBank/DDBJ whole genome shotgun (WGS) entry which is preliminary data.</text>
</comment>
<dbReference type="PIRSF" id="PIRSF001220">
    <property type="entry name" value="L-ASNase_gatD"/>
    <property type="match status" value="1"/>
</dbReference>
<dbReference type="InterPro" id="IPR027474">
    <property type="entry name" value="L-asparaginase_N"/>
</dbReference>
<evidence type="ECO:0000313" key="11">
    <source>
        <dbReference type="Proteomes" id="UP001209570"/>
    </source>
</evidence>
<keyword evidence="11" id="KW-1185">Reference proteome</keyword>
<comment type="similarity">
    <text evidence="1">Belongs to the asparaginase 1 family.</text>
</comment>
<dbReference type="InterPro" id="IPR041725">
    <property type="entry name" value="L-asparaginase_I"/>
</dbReference>
<keyword evidence="3" id="KW-0378">Hydrolase</keyword>
<feature type="compositionally biased region" description="Low complexity" evidence="7">
    <location>
        <begin position="18"/>
        <end position="37"/>
    </location>
</feature>